<dbReference type="PROSITE" id="PS51318">
    <property type="entry name" value="TAT"/>
    <property type="match status" value="1"/>
</dbReference>
<dbReference type="EMBL" id="VUOB01000158">
    <property type="protein sequence ID" value="KAA2245938.1"/>
    <property type="molecule type" value="Genomic_DNA"/>
</dbReference>
<feature type="transmembrane region" description="Helical" evidence="1">
    <location>
        <begin position="21"/>
        <end position="42"/>
    </location>
</feature>
<name>A0A5B2W556_9PSEU</name>
<keyword evidence="1" id="KW-0472">Membrane</keyword>
<organism evidence="2 3">
    <name type="scientific">Solihabitans fulvus</name>
    <dbReference type="NCBI Taxonomy" id="1892852"/>
    <lineage>
        <taxon>Bacteria</taxon>
        <taxon>Bacillati</taxon>
        <taxon>Actinomycetota</taxon>
        <taxon>Actinomycetes</taxon>
        <taxon>Pseudonocardiales</taxon>
        <taxon>Pseudonocardiaceae</taxon>
        <taxon>Solihabitans</taxon>
    </lineage>
</organism>
<keyword evidence="3" id="KW-1185">Reference proteome</keyword>
<evidence type="ECO:0000313" key="3">
    <source>
        <dbReference type="Proteomes" id="UP000323454"/>
    </source>
</evidence>
<accession>A0A5B2W556</accession>
<sequence length="232" mass="23534">MARNDLTSGYTPATGPGRSRRAALGAAGVLAAAVLAGGGFALGRATAPAPDSPAAAPAGLPMRSGIPVPDRHSLAGAATAAENFQVAGFRVAAGTLPAGPAATVLLAPQATDTAKAVLAAPTAPAEQLSKARTSFAPLSAAVQAYDGGHAVVLVWGVAASSSQVVPQPAGTQDWSRATVTLAWDAGQWQVTDQTYASGPWPARADQRMTSAEGDFDFRYRELTQDWSYVPEP</sequence>
<evidence type="ECO:0000256" key="1">
    <source>
        <dbReference type="SAM" id="Phobius"/>
    </source>
</evidence>
<dbReference type="OrthoDB" id="3209305at2"/>
<dbReference type="RefSeq" id="WP_149855315.1">
    <property type="nucleotide sequence ID" value="NZ_VUOB01000158.1"/>
</dbReference>
<proteinExistence type="predicted"/>
<evidence type="ECO:0000313" key="2">
    <source>
        <dbReference type="EMBL" id="KAA2245938.1"/>
    </source>
</evidence>
<dbReference type="AlphaFoldDB" id="A0A5B2W556"/>
<protein>
    <submittedName>
        <fullName evidence="2">Uncharacterized protein</fullName>
    </submittedName>
</protein>
<dbReference type="Proteomes" id="UP000323454">
    <property type="component" value="Unassembled WGS sequence"/>
</dbReference>
<comment type="caution">
    <text evidence="2">The sequence shown here is derived from an EMBL/GenBank/DDBJ whole genome shotgun (WGS) entry which is preliminary data.</text>
</comment>
<keyword evidence="1" id="KW-1133">Transmembrane helix</keyword>
<dbReference type="InterPro" id="IPR006311">
    <property type="entry name" value="TAT_signal"/>
</dbReference>
<keyword evidence="1" id="KW-0812">Transmembrane</keyword>
<reference evidence="2 3" key="2">
    <citation type="submission" date="2019-09" db="EMBL/GenBank/DDBJ databases">
        <authorList>
            <person name="Jin C."/>
        </authorList>
    </citation>
    <scope>NUCLEOTIDE SEQUENCE [LARGE SCALE GENOMIC DNA]</scope>
    <source>
        <strain evidence="2 3">AN110305</strain>
    </source>
</reference>
<reference evidence="2 3" key="1">
    <citation type="submission" date="2019-09" db="EMBL/GenBank/DDBJ databases">
        <title>Goodfellowia gen. nov., a new genus of the Pseudonocardineae related to Actinoalloteichus, containing Goodfellowia coeruleoviolacea gen. nov., comb. nov. gen. nov., comb. nov.</title>
        <authorList>
            <person name="Labeda D."/>
        </authorList>
    </citation>
    <scope>NUCLEOTIDE SEQUENCE [LARGE SCALE GENOMIC DNA]</scope>
    <source>
        <strain evidence="2 3">AN110305</strain>
    </source>
</reference>
<gene>
    <name evidence="2" type="ORF">F0L68_40975</name>
</gene>